<feature type="transmembrane region" description="Helical" evidence="1">
    <location>
        <begin position="12"/>
        <end position="32"/>
    </location>
</feature>
<keyword evidence="1" id="KW-0812">Transmembrane</keyword>
<name>A0A930E1X1_9FIRM</name>
<gene>
    <name evidence="2" type="ORF">HXM94_00820</name>
</gene>
<comment type="caution">
    <text evidence="2">The sequence shown here is derived from an EMBL/GenBank/DDBJ whole genome shotgun (WGS) entry which is preliminary data.</text>
</comment>
<dbReference type="EMBL" id="JABZRE010000002">
    <property type="protein sequence ID" value="MBF1306317.1"/>
    <property type="molecule type" value="Genomic_DNA"/>
</dbReference>
<proteinExistence type="predicted"/>
<evidence type="ECO:0000313" key="3">
    <source>
        <dbReference type="Proteomes" id="UP000758611"/>
    </source>
</evidence>
<organism evidence="2 3">
    <name type="scientific">Parvimonas micra</name>
    <dbReference type="NCBI Taxonomy" id="33033"/>
    <lineage>
        <taxon>Bacteria</taxon>
        <taxon>Bacillati</taxon>
        <taxon>Bacillota</taxon>
        <taxon>Tissierellia</taxon>
        <taxon>Tissierellales</taxon>
        <taxon>Peptoniphilaceae</taxon>
        <taxon>Parvimonas</taxon>
    </lineage>
</organism>
<protein>
    <submittedName>
        <fullName evidence="2">Uncharacterized protein</fullName>
    </submittedName>
</protein>
<reference evidence="2" key="1">
    <citation type="submission" date="2020-04" db="EMBL/GenBank/DDBJ databases">
        <title>Deep metagenomics examines the oral microbiome during advanced dental caries in children, revealing novel taxa and co-occurrences with host molecules.</title>
        <authorList>
            <person name="Baker J.L."/>
            <person name="Morton J.T."/>
            <person name="Dinis M."/>
            <person name="Alvarez R."/>
            <person name="Tran N.C."/>
            <person name="Knight R."/>
            <person name="Edlund A."/>
        </authorList>
    </citation>
    <scope>NUCLEOTIDE SEQUENCE</scope>
    <source>
        <strain evidence="2">JCVI_23_bin.11</strain>
    </source>
</reference>
<evidence type="ECO:0000256" key="1">
    <source>
        <dbReference type="SAM" id="Phobius"/>
    </source>
</evidence>
<evidence type="ECO:0000313" key="2">
    <source>
        <dbReference type="EMBL" id="MBF1306317.1"/>
    </source>
</evidence>
<keyword evidence="1" id="KW-0472">Membrane</keyword>
<dbReference type="RefSeq" id="WP_278476807.1">
    <property type="nucleotide sequence ID" value="NZ_JABZRE010000002.1"/>
</dbReference>
<sequence length="192" mass="22208">MSGFGHIDLFFWIIVSVAYLIIVGLLWSISVAQEKRSLWSDRPFEVSAYSYNGERLLFGKDFYVNQVNVETNDISFSVIKSDGRLQTLTELPYIAVEADVKRSSDVRPDLIGLSLEKIEELLSESDVKLALLYFMNEKLVEFFVIDKSSIQILSKERRRVFVNRSGDIIDSRGFDLFIYKNGKIKDYSMDRF</sequence>
<dbReference type="Proteomes" id="UP000758611">
    <property type="component" value="Unassembled WGS sequence"/>
</dbReference>
<accession>A0A930E1X1</accession>
<dbReference type="AlphaFoldDB" id="A0A930E1X1"/>
<keyword evidence="1" id="KW-1133">Transmembrane helix</keyword>